<keyword evidence="6" id="KW-0732">Signal</keyword>
<keyword evidence="16" id="KW-1185">Reference proteome</keyword>
<name>A0ABM1AB38_APLCA</name>
<keyword evidence="10" id="KW-0406">Ion transport</keyword>
<dbReference type="Proteomes" id="UP000694888">
    <property type="component" value="Unplaced"/>
</dbReference>
<keyword evidence="3" id="KW-0109">Calcium transport</keyword>
<dbReference type="Gene3D" id="1.10.150.50">
    <property type="entry name" value="Transcription Factor, Ets-1"/>
    <property type="match status" value="1"/>
</dbReference>
<feature type="compositionally biased region" description="Basic residues" evidence="13">
    <location>
        <begin position="824"/>
        <end position="833"/>
    </location>
</feature>
<feature type="compositionally biased region" description="Polar residues" evidence="13">
    <location>
        <begin position="920"/>
        <end position="940"/>
    </location>
</feature>
<evidence type="ECO:0000256" key="4">
    <source>
        <dbReference type="ARBA" id="ARBA00022692"/>
    </source>
</evidence>
<feature type="transmembrane region" description="Helical" evidence="14">
    <location>
        <begin position="286"/>
        <end position="308"/>
    </location>
</feature>
<feature type="region of interest" description="Disordered" evidence="13">
    <location>
        <begin position="368"/>
        <end position="397"/>
    </location>
</feature>
<dbReference type="Gene3D" id="1.10.238.180">
    <property type="match status" value="1"/>
</dbReference>
<dbReference type="Pfam" id="PF25578">
    <property type="entry name" value="EF-hand_STIM1"/>
    <property type="match status" value="1"/>
</dbReference>
<feature type="compositionally biased region" description="Basic and acidic residues" evidence="13">
    <location>
        <begin position="388"/>
        <end position="397"/>
    </location>
</feature>
<feature type="compositionally biased region" description="Low complexity" evidence="13">
    <location>
        <begin position="857"/>
        <end position="868"/>
    </location>
</feature>
<feature type="region of interest" description="Disordered" evidence="13">
    <location>
        <begin position="96"/>
        <end position="119"/>
    </location>
</feature>
<evidence type="ECO:0000256" key="10">
    <source>
        <dbReference type="ARBA" id="ARBA00023065"/>
    </source>
</evidence>
<evidence type="ECO:0000256" key="5">
    <source>
        <dbReference type="ARBA" id="ARBA00022723"/>
    </source>
</evidence>
<evidence type="ECO:0000313" key="17">
    <source>
        <dbReference type="RefSeq" id="XP_012944316.1"/>
    </source>
</evidence>
<dbReference type="PANTHER" id="PTHR15136">
    <property type="entry name" value="STROMAL INTERACTION MOLECULE HOMOLOG"/>
    <property type="match status" value="1"/>
</dbReference>
<dbReference type="SUPFAM" id="SSF47769">
    <property type="entry name" value="SAM/Pointed domain"/>
    <property type="match status" value="1"/>
</dbReference>
<feature type="region of interest" description="Disordered" evidence="13">
    <location>
        <begin position="542"/>
        <end position="561"/>
    </location>
</feature>
<evidence type="ECO:0000256" key="1">
    <source>
        <dbReference type="ARBA" id="ARBA00004479"/>
    </source>
</evidence>
<dbReference type="Gene3D" id="1.20.5.340">
    <property type="match status" value="1"/>
</dbReference>
<dbReference type="InterPro" id="IPR013761">
    <property type="entry name" value="SAM/pointed_sf"/>
</dbReference>
<feature type="transmembrane region" description="Helical" evidence="14">
    <location>
        <begin position="49"/>
        <end position="68"/>
    </location>
</feature>
<evidence type="ECO:0000259" key="15">
    <source>
        <dbReference type="PROSITE" id="PS50105"/>
    </source>
</evidence>
<dbReference type="InterPro" id="IPR057835">
    <property type="entry name" value="EF-hand_STIM1/2"/>
</dbReference>
<dbReference type="InterPro" id="IPR001660">
    <property type="entry name" value="SAM"/>
</dbReference>
<feature type="compositionally biased region" description="Low complexity" evidence="13">
    <location>
        <begin position="781"/>
        <end position="823"/>
    </location>
</feature>
<reference evidence="17" key="1">
    <citation type="submission" date="2025-08" db="UniProtKB">
        <authorList>
            <consortium name="RefSeq"/>
        </authorList>
    </citation>
    <scope>IDENTIFICATION</scope>
</reference>
<dbReference type="Pfam" id="PF16533">
    <property type="entry name" value="SOAR"/>
    <property type="match status" value="1"/>
</dbReference>
<keyword evidence="8 14" id="KW-1133">Transmembrane helix</keyword>
<evidence type="ECO:0000256" key="11">
    <source>
        <dbReference type="ARBA" id="ARBA00023136"/>
    </source>
</evidence>
<keyword evidence="7" id="KW-0106">Calcium</keyword>
<evidence type="ECO:0000256" key="9">
    <source>
        <dbReference type="ARBA" id="ARBA00023054"/>
    </source>
</evidence>
<comment type="subcellular location">
    <subcellularLocation>
        <location evidence="1">Membrane</location>
        <topology evidence="1">Single-pass type I membrane protein</topology>
    </subcellularLocation>
</comment>
<accession>A0ABM1AB38</accession>
<dbReference type="CDD" id="cd11722">
    <property type="entry name" value="SOAR"/>
    <property type="match status" value="1"/>
</dbReference>
<feature type="region of interest" description="Disordered" evidence="13">
    <location>
        <begin position="678"/>
        <end position="868"/>
    </location>
</feature>
<feature type="compositionally biased region" description="Low complexity" evidence="13">
    <location>
        <begin position="107"/>
        <end position="116"/>
    </location>
</feature>
<dbReference type="PROSITE" id="PS50105">
    <property type="entry name" value="SAM_DOMAIN"/>
    <property type="match status" value="1"/>
</dbReference>
<keyword evidence="11 14" id="KW-0472">Membrane</keyword>
<dbReference type="GeneID" id="101852579"/>
<keyword evidence="5" id="KW-0479">Metal-binding</keyword>
<evidence type="ECO:0000256" key="2">
    <source>
        <dbReference type="ARBA" id="ARBA00022448"/>
    </source>
</evidence>
<feature type="compositionally biased region" description="Low complexity" evidence="13">
    <location>
        <begin position="757"/>
        <end position="769"/>
    </location>
</feature>
<evidence type="ECO:0000256" key="6">
    <source>
        <dbReference type="ARBA" id="ARBA00022729"/>
    </source>
</evidence>
<feature type="domain" description="SAM" evidence="15">
    <location>
        <begin position="206"/>
        <end position="263"/>
    </location>
</feature>
<keyword evidence="9 12" id="KW-0175">Coiled coil</keyword>
<proteinExistence type="predicted"/>
<sequence>MCVHFLELEIQHKFCSTAPGKLASFVHITSFSVMKRLCYVLKPWTRIGFSHWLSFAIALCLICGSFGANDEEILKVDVVAGSNPSANPNLIARQDSVSNDQHRHGGKSSPVGSGSSNKADIIDCHDKAPDECERDRLGLEAIRVLHLMLDDDHNGNVDQSESDEFLRDELQYTDGFERQALFHNNDKLISVDDLWTAWKYSKVYNWTVDDVVEWLAQDVDLPMYVQVFHSHNIDGSYLPRLVNSTSSLLATLGIRNPVHKQKLSLKAMDTVLFGAPKRVHSYAKDLLLISLIIVAFGGCWFLCLHNRYSQTQVKKMMKDLEALQKAEDALKKLSKELAEAERNQKSVSQEKQEELRVLRQNSLRLQVPPARVANSEDRSPSSLSREGSVVRRKDGERRLQQAEEELATLREALSEAESKLELQQHLESQWSAPVELQAWLQLTHELEQSHYHAKRQAAERQLLMARDGCDKIKKRNKAFLGSLRMAHSNSLDDIDQSILDARAALEEVKHDLQERLHRWNTMELLCGFSIISNPGLAALKQALGRDPSGSTGSSGRVPSSLLAPVSIDEADEDLPPAEEAEEKASLSQIPERQRQQIFAWAQRSRLNWMKKRKAQDDSDKSIYHKIPERQRQQIYAWARRSRLNWMMKNKSNANFPTGGLSSSGSKTFLNKQALAGSTGSLSHLGPKVPQTSGGHGVNSHHHHHHHQVGKQDAVSFHLGESSNNQNHERSHSNASLSHLSGGQANGAHSHQPPRSPAPYTSSLSYPPYSHTAPSQQQGLASGMSHSQSMTLSSHSSSAALSPGNSTKMFSSASGNHLGLSSGHQSHHHHHHQHGTADSRELTGSNGVDLSNGAGAEQHQQQQGSGGVVSSQPLQVMVGNHHHHLLDDSDGASWDSLPRNHSTSVLSRGRLDRSPELDLSSLDTDSIYSATGGHSSAATTLERQKKGSKKKKFLPNFLQKNKNKMKSS</sequence>
<keyword evidence="4 14" id="KW-0812">Transmembrane</keyword>
<dbReference type="SMART" id="SM00454">
    <property type="entry name" value="SAM"/>
    <property type="match status" value="1"/>
</dbReference>
<dbReference type="InterPro" id="IPR032393">
    <property type="entry name" value="SOAR_STIM1/2"/>
</dbReference>
<evidence type="ECO:0000256" key="14">
    <source>
        <dbReference type="SAM" id="Phobius"/>
    </source>
</evidence>
<keyword evidence="2" id="KW-0813">Transport</keyword>
<evidence type="ECO:0000256" key="3">
    <source>
        <dbReference type="ARBA" id="ARBA00022568"/>
    </source>
</evidence>
<dbReference type="Gene3D" id="1.10.287.3550">
    <property type="match status" value="1"/>
</dbReference>
<evidence type="ECO:0000256" key="8">
    <source>
        <dbReference type="ARBA" id="ARBA00022989"/>
    </source>
</evidence>
<evidence type="ECO:0000256" key="7">
    <source>
        <dbReference type="ARBA" id="ARBA00022837"/>
    </source>
</evidence>
<evidence type="ECO:0000313" key="16">
    <source>
        <dbReference type="Proteomes" id="UP000694888"/>
    </source>
</evidence>
<dbReference type="Pfam" id="PF00536">
    <property type="entry name" value="SAM_1"/>
    <property type="match status" value="1"/>
</dbReference>
<gene>
    <name evidence="17" type="primary">LOC101852579</name>
</gene>
<feature type="region of interest" description="Disordered" evidence="13">
    <location>
        <begin position="886"/>
        <end position="967"/>
    </location>
</feature>
<dbReference type="InterPro" id="IPR037608">
    <property type="entry name" value="STIM1/2"/>
</dbReference>
<feature type="coiled-coil region" evidence="12">
    <location>
        <begin position="313"/>
        <end position="357"/>
    </location>
</feature>
<feature type="compositionally biased region" description="Polar residues" evidence="13">
    <location>
        <begin position="548"/>
        <end position="557"/>
    </location>
</feature>
<evidence type="ECO:0000256" key="13">
    <source>
        <dbReference type="SAM" id="MobiDB-lite"/>
    </source>
</evidence>
<organism evidence="16 17">
    <name type="scientific">Aplysia californica</name>
    <name type="common">California sea hare</name>
    <dbReference type="NCBI Taxonomy" id="6500"/>
    <lineage>
        <taxon>Eukaryota</taxon>
        <taxon>Metazoa</taxon>
        <taxon>Spiralia</taxon>
        <taxon>Lophotrochozoa</taxon>
        <taxon>Mollusca</taxon>
        <taxon>Gastropoda</taxon>
        <taxon>Heterobranchia</taxon>
        <taxon>Euthyneura</taxon>
        <taxon>Tectipleura</taxon>
        <taxon>Aplysiida</taxon>
        <taxon>Aplysioidea</taxon>
        <taxon>Aplysiidae</taxon>
        <taxon>Aplysia</taxon>
    </lineage>
</organism>
<dbReference type="PANTHER" id="PTHR15136:SF5">
    <property type="entry name" value="STROMAL INTERACTION MOLECULE HOMOLOG"/>
    <property type="match status" value="1"/>
</dbReference>
<evidence type="ECO:0000256" key="12">
    <source>
        <dbReference type="SAM" id="Coils"/>
    </source>
</evidence>
<protein>
    <submittedName>
        <fullName evidence="17">Stromal interaction molecule 1 isoform X1</fullName>
    </submittedName>
</protein>
<feature type="compositionally biased region" description="Polar residues" evidence="13">
    <location>
        <begin position="732"/>
        <end position="748"/>
    </location>
</feature>
<dbReference type="RefSeq" id="XP_012944316.1">
    <property type="nucleotide sequence ID" value="XM_013088862.2"/>
</dbReference>
<feature type="compositionally biased region" description="Basic residues" evidence="13">
    <location>
        <begin position="698"/>
        <end position="708"/>
    </location>
</feature>